<dbReference type="Gene3D" id="3.40.50.300">
    <property type="entry name" value="P-loop containing nucleotide triphosphate hydrolases"/>
    <property type="match status" value="1"/>
</dbReference>
<dbReference type="AlphaFoldDB" id="A0A1R1Y6X2"/>
<evidence type="ECO:0000259" key="2">
    <source>
        <dbReference type="PROSITE" id="PS51192"/>
    </source>
</evidence>
<dbReference type="PANTHER" id="PTHR14074:SF16">
    <property type="entry name" value="ANTIVIRAL INNATE IMMUNE RESPONSE RECEPTOR RIG-I"/>
    <property type="match status" value="1"/>
</dbReference>
<organism evidence="3 4">
    <name type="scientific">Smittium culicis</name>
    <dbReference type="NCBI Taxonomy" id="133412"/>
    <lineage>
        <taxon>Eukaryota</taxon>
        <taxon>Fungi</taxon>
        <taxon>Fungi incertae sedis</taxon>
        <taxon>Zoopagomycota</taxon>
        <taxon>Kickxellomycotina</taxon>
        <taxon>Harpellomycetes</taxon>
        <taxon>Harpellales</taxon>
        <taxon>Legeriomycetaceae</taxon>
        <taxon>Smittium</taxon>
    </lineage>
</organism>
<dbReference type="InterPro" id="IPR051363">
    <property type="entry name" value="RLR_Helicase"/>
</dbReference>
<dbReference type="Proteomes" id="UP000187283">
    <property type="component" value="Unassembled WGS sequence"/>
</dbReference>
<evidence type="ECO:0000313" key="3">
    <source>
        <dbReference type="EMBL" id="OMJ22658.1"/>
    </source>
</evidence>
<dbReference type="GO" id="GO:0005524">
    <property type="term" value="F:ATP binding"/>
    <property type="evidence" value="ECO:0007669"/>
    <property type="project" value="InterPro"/>
</dbReference>
<dbReference type="GO" id="GO:0016787">
    <property type="term" value="F:hydrolase activity"/>
    <property type="evidence" value="ECO:0007669"/>
    <property type="project" value="InterPro"/>
</dbReference>
<protein>
    <submittedName>
        <fullName evidence="3">Dicer-like protein 1</fullName>
    </submittedName>
</protein>
<dbReference type="InterPro" id="IPR006935">
    <property type="entry name" value="Helicase/UvrB_N"/>
</dbReference>
<feature type="domain" description="Helicase ATP-binding" evidence="2">
    <location>
        <begin position="71"/>
        <end position="259"/>
    </location>
</feature>
<proteinExistence type="predicted"/>
<keyword evidence="1" id="KW-0378">Hydrolase</keyword>
<dbReference type="PANTHER" id="PTHR14074">
    <property type="entry name" value="HELICASE WITH DEATH DOMAIN-RELATED"/>
    <property type="match status" value="1"/>
</dbReference>
<dbReference type="EMBL" id="LSSN01000712">
    <property type="protein sequence ID" value="OMJ22658.1"/>
    <property type="molecule type" value="Genomic_DNA"/>
</dbReference>
<dbReference type="OrthoDB" id="416741at2759"/>
<reference evidence="3 4" key="1">
    <citation type="submission" date="2017-01" db="EMBL/GenBank/DDBJ databases">
        <authorList>
            <person name="Mah S.A."/>
            <person name="Swanson W.J."/>
            <person name="Moy G.W."/>
            <person name="Vacquier V.D."/>
        </authorList>
    </citation>
    <scope>NUCLEOTIDE SEQUENCE [LARGE SCALE GENOMIC DNA]</scope>
    <source>
        <strain evidence="3 4">GSMNP</strain>
    </source>
</reference>
<keyword evidence="1" id="KW-0067">ATP-binding</keyword>
<sequence length="313" mass="35982">MLVNNFNENVNELSKELSNSLFVSPQHQKYESPSDSCLTYVHDKETGDDRIIINIDSLSKSLVPRDYQTEALEKILNSNSILVLETGTGKTLVAQMLIEYVFRQYDLLPPSRAIAGLSKKVKRPIFFLCNTCFLVEQQGAFLKVNSERTIKTYNSSGSKYKFGIYKWNCIWDTYEVHVMTGQLLLNVLRNGFLEFSRILLIIFDECHHSRKDEPYSRITKEFYFYASKDERPQIFGMTASTSNASENIESSINRIEASLDSSLVSVDLSSNVHCKPSPCLQVRCSKFDPIQALSFGGRNYRFYPQRNRFLSMR</sequence>
<dbReference type="InterPro" id="IPR014001">
    <property type="entry name" value="Helicase_ATP-bd"/>
</dbReference>
<name>A0A1R1Y6X2_9FUNG</name>
<dbReference type="GO" id="GO:0005737">
    <property type="term" value="C:cytoplasm"/>
    <property type="evidence" value="ECO:0007669"/>
    <property type="project" value="TreeGrafter"/>
</dbReference>
<gene>
    <name evidence="3" type="ORF">AYI70_g2735</name>
</gene>
<dbReference type="SUPFAM" id="SSF52540">
    <property type="entry name" value="P-loop containing nucleoside triphosphate hydrolases"/>
    <property type="match status" value="1"/>
</dbReference>
<dbReference type="GO" id="GO:0003677">
    <property type="term" value="F:DNA binding"/>
    <property type="evidence" value="ECO:0007669"/>
    <property type="project" value="InterPro"/>
</dbReference>
<comment type="caution">
    <text evidence="3">The sequence shown here is derived from an EMBL/GenBank/DDBJ whole genome shotgun (WGS) entry which is preliminary data.</text>
</comment>
<dbReference type="STRING" id="133412.A0A1R1Y6X2"/>
<keyword evidence="1" id="KW-0547">Nucleotide-binding</keyword>
<keyword evidence="1" id="KW-0347">Helicase</keyword>
<accession>A0A1R1Y6X2</accession>
<dbReference type="PROSITE" id="PS51192">
    <property type="entry name" value="HELICASE_ATP_BIND_1"/>
    <property type="match status" value="1"/>
</dbReference>
<keyword evidence="4" id="KW-1185">Reference proteome</keyword>
<evidence type="ECO:0000313" key="4">
    <source>
        <dbReference type="Proteomes" id="UP000187283"/>
    </source>
</evidence>
<dbReference type="GO" id="GO:0004386">
    <property type="term" value="F:helicase activity"/>
    <property type="evidence" value="ECO:0007669"/>
    <property type="project" value="UniProtKB-KW"/>
</dbReference>
<dbReference type="InterPro" id="IPR027417">
    <property type="entry name" value="P-loop_NTPase"/>
</dbReference>
<dbReference type="Pfam" id="PF04851">
    <property type="entry name" value="ResIII"/>
    <property type="match status" value="1"/>
</dbReference>
<dbReference type="SMART" id="SM00487">
    <property type="entry name" value="DEXDc"/>
    <property type="match status" value="1"/>
</dbReference>
<evidence type="ECO:0000256" key="1">
    <source>
        <dbReference type="ARBA" id="ARBA00022806"/>
    </source>
</evidence>